<dbReference type="Proteomes" id="UP000231267">
    <property type="component" value="Unassembled WGS sequence"/>
</dbReference>
<evidence type="ECO:0000313" key="2">
    <source>
        <dbReference type="Proteomes" id="UP000231267"/>
    </source>
</evidence>
<gene>
    <name evidence="1" type="ORF">COW11_03180</name>
</gene>
<proteinExistence type="predicted"/>
<dbReference type="AlphaFoldDB" id="A0A2J0LF05"/>
<comment type="caution">
    <text evidence="1">The sequence shown here is derived from an EMBL/GenBank/DDBJ whole genome shotgun (WGS) entry which is preliminary data.</text>
</comment>
<reference evidence="1 2" key="1">
    <citation type="submission" date="2017-09" db="EMBL/GenBank/DDBJ databases">
        <title>Depth-based differentiation of microbial function through sediment-hosted aquifers and enrichment of novel symbionts in the deep terrestrial subsurface.</title>
        <authorList>
            <person name="Probst A.J."/>
            <person name="Ladd B."/>
            <person name="Jarett J.K."/>
            <person name="Geller-Mcgrath D.E."/>
            <person name="Sieber C.M."/>
            <person name="Emerson J.B."/>
            <person name="Anantharaman K."/>
            <person name="Thomas B.C."/>
            <person name="Malmstrom R."/>
            <person name="Stieglmeier M."/>
            <person name="Klingl A."/>
            <person name="Woyke T."/>
            <person name="Ryan C.M."/>
            <person name="Banfield J.F."/>
        </authorList>
    </citation>
    <scope>NUCLEOTIDE SEQUENCE [LARGE SCALE GENOMIC DNA]</scope>
    <source>
        <strain evidence="1">CG12_big_fil_rev_8_21_14_0_65_43_15</strain>
    </source>
</reference>
<dbReference type="InterPro" id="IPR005883">
    <property type="entry name" value="PilM"/>
</dbReference>
<accession>A0A2J0LF05</accession>
<dbReference type="SUPFAM" id="SSF53067">
    <property type="entry name" value="Actin-like ATPase domain"/>
    <property type="match status" value="1"/>
</dbReference>
<name>A0A2J0LF05_9BACT</name>
<protein>
    <submittedName>
        <fullName evidence="1">Uncharacterized protein</fullName>
    </submittedName>
</protein>
<dbReference type="PANTHER" id="PTHR32432">
    <property type="entry name" value="CELL DIVISION PROTEIN FTSA-RELATED"/>
    <property type="match status" value="1"/>
</dbReference>
<organism evidence="1 2">
    <name type="scientific">Candidatus Taenaricola geysiri</name>
    <dbReference type="NCBI Taxonomy" id="1974752"/>
    <lineage>
        <taxon>Bacteria</taxon>
        <taxon>Pseudomonadati</taxon>
        <taxon>Candidatus Omnitrophota</taxon>
        <taxon>Candidatus Taenaricola</taxon>
    </lineage>
</organism>
<dbReference type="PANTHER" id="PTHR32432:SF3">
    <property type="entry name" value="ETHANOLAMINE UTILIZATION PROTEIN EUTJ"/>
    <property type="match status" value="1"/>
</dbReference>
<evidence type="ECO:0000313" key="1">
    <source>
        <dbReference type="EMBL" id="PIW66455.1"/>
    </source>
</evidence>
<sequence length="522" mass="58533">MINKSVGIYVSKNILQFVVLGAGFGAPRLIAAETVKIQEGFSFISSAASVKPVELDVEAKPEHRITAVKKQKRQLTPFEAAVKNLLSQRGVNDGQVVSVAIPAESVVIRYFQMPRLAPQEQKSAIPFEARKYLPYKLEDIQYAYSISYDKVASNKMAITFVAADKSFIAGYIRFFENLGLRVGYLEVAPYSLMRFFYKTKEIEPNQTAALVYACNDSASINLLRNNVLYLTRNVSFSGKASHIESMIPELRLSFDYFHRQFPDEKIEQVVFWSDDKTMEQKIQEIGRDFNLRAKLANPFTIIENAAGFSVEYAVGLGLALRQQNQTPKDINLSTGIKKIEIEKLIKIAAIQMCVAVVLLFLFNAMDSGNLKKLENDLRDLLGENSAVQVKSGKISTQSLESDKRRIAERVNYLANLKENKFLVSSKIDRLVSLMPDGLWLGEINYGKPKGRNISANKALSVKGYAHRVKGDDQIKLINQFLEALKKDSVFSGGFTDIRLDTILNENRSDIALTGFQISCLTE</sequence>
<dbReference type="Gene3D" id="3.30.1490.300">
    <property type="match status" value="1"/>
</dbReference>
<dbReference type="EMBL" id="PFGP01000074">
    <property type="protein sequence ID" value="PIW66455.1"/>
    <property type="molecule type" value="Genomic_DNA"/>
</dbReference>
<dbReference type="InterPro" id="IPR050696">
    <property type="entry name" value="FtsA/MreB"/>
</dbReference>
<dbReference type="Gene3D" id="3.30.420.40">
    <property type="match status" value="2"/>
</dbReference>
<dbReference type="InterPro" id="IPR043129">
    <property type="entry name" value="ATPase_NBD"/>
</dbReference>
<dbReference type="Pfam" id="PF11104">
    <property type="entry name" value="PilM_2"/>
    <property type="match status" value="1"/>
</dbReference>